<sequence length="250" mass="28956">MGLEYIKDVVKMALYSGFPLQVWQFNLNRLKNLHKGKSCILIGNGPSVKYSDLDKINSSNSIKFVFNRFHKAYENIDFTPNYTVVIDPYFIRDFYDELLVNHRGCLLIGIDSKFPVSLRNFYFRIKSTDPFEFSLNPLKYISTGASVVVSAIQLAYFMGMKDIYLYGIDHSFEYVAEDSEDLIMGEGNHFIENYRSGKRWCPPNLPLIENGFKCSAEMLELKNGKLINISRESRLPHIKKENFDDIIHTL</sequence>
<name>A0A7X4LPK7_9VIBR</name>
<dbReference type="InterPro" id="IPR002826">
    <property type="entry name" value="MptE-like"/>
</dbReference>
<evidence type="ECO:0000313" key="3">
    <source>
        <dbReference type="Proteomes" id="UP000462621"/>
    </source>
</evidence>
<keyword evidence="3" id="KW-1185">Reference proteome</keyword>
<protein>
    <submittedName>
        <fullName evidence="2">DUF115 domain-containing protein</fullName>
    </submittedName>
</protein>
<dbReference type="Proteomes" id="UP000462621">
    <property type="component" value="Unassembled WGS sequence"/>
</dbReference>
<dbReference type="Pfam" id="PF01973">
    <property type="entry name" value="MptE-like"/>
    <property type="match status" value="1"/>
</dbReference>
<proteinExistence type="predicted"/>
<dbReference type="RefSeq" id="WP_161158300.1">
    <property type="nucleotide sequence ID" value="NZ_WEKT01000072.1"/>
</dbReference>
<evidence type="ECO:0000313" key="2">
    <source>
        <dbReference type="EMBL" id="MZI95804.1"/>
    </source>
</evidence>
<feature type="domain" description="6-hydroxymethylpterin diphosphokinase MptE-like" evidence="1">
    <location>
        <begin position="26"/>
        <end position="173"/>
    </location>
</feature>
<dbReference type="Gene3D" id="3.90.1480.10">
    <property type="entry name" value="Alpha-2,3-sialyltransferase"/>
    <property type="match status" value="1"/>
</dbReference>
<reference evidence="2 3" key="1">
    <citation type="submission" date="2019-10" db="EMBL/GenBank/DDBJ databases">
        <title>Vibrio sp. nov. isolated from a shrimp pond.</title>
        <authorList>
            <person name="Gomez-Gil B."/>
            <person name="Enciso-Ibarra J."/>
            <person name="Enciso-Ibarra K."/>
            <person name="Bolan-Mejia C."/>
        </authorList>
    </citation>
    <scope>NUCLEOTIDE SEQUENCE [LARGE SCALE GENOMIC DNA]</scope>
    <source>
        <strain evidence="2 3">CAIM 722</strain>
    </source>
</reference>
<organism evidence="2 3">
    <name type="scientific">Vibrio eleionomae</name>
    <dbReference type="NCBI Taxonomy" id="2653505"/>
    <lineage>
        <taxon>Bacteria</taxon>
        <taxon>Pseudomonadati</taxon>
        <taxon>Pseudomonadota</taxon>
        <taxon>Gammaproteobacteria</taxon>
        <taxon>Vibrionales</taxon>
        <taxon>Vibrionaceae</taxon>
        <taxon>Vibrio</taxon>
    </lineage>
</organism>
<gene>
    <name evidence="2" type="ORF">F9817_21705</name>
</gene>
<dbReference type="AlphaFoldDB" id="A0A7X4LPK7"/>
<accession>A0A7X4LPK7</accession>
<comment type="caution">
    <text evidence="2">The sequence shown here is derived from an EMBL/GenBank/DDBJ whole genome shotgun (WGS) entry which is preliminary data.</text>
</comment>
<dbReference type="EMBL" id="WEKT01000072">
    <property type="protein sequence ID" value="MZI95804.1"/>
    <property type="molecule type" value="Genomic_DNA"/>
</dbReference>
<evidence type="ECO:0000259" key="1">
    <source>
        <dbReference type="Pfam" id="PF01973"/>
    </source>
</evidence>